<evidence type="ECO:0000313" key="5">
    <source>
        <dbReference type="Proteomes" id="UP000750334"/>
    </source>
</evidence>
<feature type="domain" description="BRCT" evidence="3">
    <location>
        <begin position="3"/>
        <end position="89"/>
    </location>
</feature>
<dbReference type="SMART" id="SM00292">
    <property type="entry name" value="BRCT"/>
    <property type="match status" value="3"/>
</dbReference>
<dbReference type="Pfam" id="PF00533">
    <property type="entry name" value="BRCT"/>
    <property type="match status" value="1"/>
</dbReference>
<dbReference type="Gene3D" id="3.40.50.10190">
    <property type="entry name" value="BRCT domain"/>
    <property type="match status" value="4"/>
</dbReference>
<feature type="domain" description="BRCT" evidence="3">
    <location>
        <begin position="316"/>
        <end position="400"/>
    </location>
</feature>
<feature type="compositionally biased region" description="Basic residues" evidence="2">
    <location>
        <begin position="790"/>
        <end position="804"/>
    </location>
</feature>
<feature type="region of interest" description="Disordered" evidence="2">
    <location>
        <begin position="292"/>
        <end position="314"/>
    </location>
</feature>
<evidence type="ECO:0000256" key="2">
    <source>
        <dbReference type="SAM" id="MobiDB-lite"/>
    </source>
</evidence>
<dbReference type="GO" id="GO:0007095">
    <property type="term" value="P:mitotic G2 DNA damage checkpoint signaling"/>
    <property type="evidence" value="ECO:0007669"/>
    <property type="project" value="TreeGrafter"/>
</dbReference>
<feature type="compositionally biased region" description="Basic and acidic residues" evidence="2">
    <location>
        <begin position="625"/>
        <end position="638"/>
    </location>
</feature>
<dbReference type="PANTHER" id="PTHR13561:SF20">
    <property type="entry name" value="DNA TOPOISOMERASE 2-BINDING PROTEIN 1"/>
    <property type="match status" value="1"/>
</dbReference>
<evidence type="ECO:0000313" key="4">
    <source>
        <dbReference type="EMBL" id="KAG0668032.1"/>
    </source>
</evidence>
<proteinExistence type="predicted"/>
<feature type="region of interest" description="Disordered" evidence="2">
    <location>
        <begin position="616"/>
        <end position="646"/>
    </location>
</feature>
<dbReference type="GO" id="GO:0033314">
    <property type="term" value="P:mitotic DNA replication checkpoint signaling"/>
    <property type="evidence" value="ECO:0007669"/>
    <property type="project" value="TreeGrafter"/>
</dbReference>
<dbReference type="CDD" id="cd18433">
    <property type="entry name" value="BRCT_Rad4_rpt3"/>
    <property type="match status" value="1"/>
</dbReference>
<dbReference type="GO" id="GO:0006270">
    <property type="term" value="P:DNA replication initiation"/>
    <property type="evidence" value="ECO:0007669"/>
    <property type="project" value="TreeGrafter"/>
</dbReference>
<dbReference type="InterPro" id="IPR001357">
    <property type="entry name" value="BRCT_dom"/>
</dbReference>
<comment type="caution">
    <text evidence="4">The sequence shown here is derived from an EMBL/GenBank/DDBJ whole genome shotgun (WGS) entry which is preliminary data.</text>
</comment>
<keyword evidence="5" id="KW-1185">Reference proteome</keyword>
<dbReference type="Proteomes" id="UP000750334">
    <property type="component" value="Unassembled WGS sequence"/>
</dbReference>
<keyword evidence="1" id="KW-0677">Repeat</keyword>
<feature type="domain" description="BRCT" evidence="3">
    <location>
        <begin position="176"/>
        <end position="221"/>
    </location>
</feature>
<gene>
    <name evidence="4" type="ORF">C6P45_005122</name>
</gene>
<dbReference type="EMBL" id="PUHR01000082">
    <property type="protein sequence ID" value="KAG0668032.1"/>
    <property type="molecule type" value="Genomic_DNA"/>
</dbReference>
<dbReference type="PROSITE" id="PS50172">
    <property type="entry name" value="BRCT"/>
    <property type="match status" value="3"/>
</dbReference>
<reference evidence="4 5" key="1">
    <citation type="submission" date="2020-11" db="EMBL/GenBank/DDBJ databases">
        <title>Kefir isolates.</title>
        <authorList>
            <person name="Marcisauskas S."/>
            <person name="Kim Y."/>
            <person name="Blasche S."/>
        </authorList>
    </citation>
    <scope>NUCLEOTIDE SEQUENCE [LARGE SCALE GENOMIC DNA]</scope>
    <source>
        <strain evidence="4 5">OG2</strain>
    </source>
</reference>
<dbReference type="InterPro" id="IPR036420">
    <property type="entry name" value="BRCT_dom_sf"/>
</dbReference>
<sequence length="804" mass="92794">MESSRNPFQGLTFCSTALSAEVAKDITKKIIKLGGKYSGDLTLFTNVLVINHNSTNLLESNKYDFVTKHRNDIVIINDSTINELYAIWVNGDDITCKTHSNYSQYKDNDPLRMLHVLQTRYFPHQMEKFYIFIGRCKDYKDTKELEMICDKFGCYGYNSENFIRDAPTRYSEQEVIFISDNFSSQRAIAASATEGMHIVHYKWLLDCYKRCAVIPYDPHYLLQNCLDSKYDDIGKEACDNIVPDLKLKYLTSQDHIDSNADDTTVIHTIKPKLNTKINKLWEKTFDSKKETDEVIHEKSETDTPTEHSVETDISSSSNGIFADCSFAIHRSFDTRKSDILEKIITTNDGKIMRSTRRADYLIIPSNLALDSLNLDPNLDTMPELVTEFFIERCLHYKKLIVPLDSWSKPFLYTADFKLVPPRGFLHNHSDPVLNIAITGFYGVELLQLKKILEILKQNGIHFSEYLNSKTDILLVNISSLTSIPRTHNLWNNEYGDLLAENHKQFENFNDNQKDIQMSPVFRNSMKEKILFAKSKHPIPISTPAFIMDIFHTARVFTRNIPKEGEEDDGPRIGIKDNRWTVYIPRGHTDNFICKLKYVDPAPSSRQIEPKREYHIQNHHHHHHSSEKVRKIVKREHSASRPSSSNFASVKAMAREVIDTMNSPFNSLASSAPDKQRPPIRKRVQPLEEAYQNSITPVTPLKHQELSPPVIKRPKLAMAQKNLKPVQREVSWGSMISDELKRNGQRTLKIDEIQIRETFNENNKIDDKTEGTYTQVTYGRRDNTEVQSKPTSKRMTRHHAKELGI</sequence>
<evidence type="ECO:0000256" key="1">
    <source>
        <dbReference type="ARBA" id="ARBA00022737"/>
    </source>
</evidence>
<name>A0A9P6W9M8_MAUEX</name>
<accession>A0A9P6W9M8</accession>
<dbReference type="SUPFAM" id="SSF52113">
    <property type="entry name" value="BRCT domain"/>
    <property type="match status" value="3"/>
</dbReference>
<dbReference type="PANTHER" id="PTHR13561">
    <property type="entry name" value="DNA REPLICATION REGULATOR DPB11-RELATED"/>
    <property type="match status" value="1"/>
</dbReference>
<dbReference type="OrthoDB" id="251770at2759"/>
<feature type="region of interest" description="Disordered" evidence="2">
    <location>
        <begin position="782"/>
        <end position="804"/>
    </location>
</feature>
<dbReference type="AlphaFoldDB" id="A0A9P6W9M8"/>
<protein>
    <recommendedName>
        <fullName evidence="3">BRCT domain-containing protein</fullName>
    </recommendedName>
</protein>
<organism evidence="4 5">
    <name type="scientific">Maudiozyma exigua</name>
    <name type="common">Yeast</name>
    <name type="synonym">Kazachstania exigua</name>
    <dbReference type="NCBI Taxonomy" id="34358"/>
    <lineage>
        <taxon>Eukaryota</taxon>
        <taxon>Fungi</taxon>
        <taxon>Dikarya</taxon>
        <taxon>Ascomycota</taxon>
        <taxon>Saccharomycotina</taxon>
        <taxon>Saccharomycetes</taxon>
        <taxon>Saccharomycetales</taxon>
        <taxon>Saccharomycetaceae</taxon>
        <taxon>Maudiozyma</taxon>
    </lineage>
</organism>
<feature type="compositionally biased region" description="Basic and acidic residues" evidence="2">
    <location>
        <begin position="292"/>
        <end position="310"/>
    </location>
</feature>
<evidence type="ECO:0000259" key="3">
    <source>
        <dbReference type="PROSITE" id="PS50172"/>
    </source>
</evidence>